<proteinExistence type="predicted"/>
<dbReference type="SUPFAM" id="SSF143842">
    <property type="entry name" value="YwmB-like"/>
    <property type="match status" value="1"/>
</dbReference>
<sequence length="242" mass="28080">MKKTILMVICFLLLVTITTKETKAFYEDNELSQITKIAVQNNIQVNTWSMYIKEPIKQFTKMSDLDKAVAAYMKTEKEFTWSKEQAEKGYYKIEGQKKSSKLGLKEEKVLITIYSQNNKYNLSITYDIKGKWNESKWPAIYNLYKQKIEDYSVFYTIQGTANIDQSLYSESSKVMASFSGEEVQSLKEENFISLSAYTKRWENKLSIGNNEYMNLHIAYRATSQSTDQVDVTIGTPIITSEY</sequence>
<evidence type="ECO:0000313" key="2">
    <source>
        <dbReference type="Proteomes" id="UP000288024"/>
    </source>
</evidence>
<evidence type="ECO:0008006" key="3">
    <source>
        <dbReference type="Google" id="ProtNLM"/>
    </source>
</evidence>
<keyword evidence="2" id="KW-1185">Reference proteome</keyword>
<dbReference type="EMBL" id="RZTZ01000004">
    <property type="protein sequence ID" value="RVT62467.1"/>
    <property type="molecule type" value="Genomic_DNA"/>
</dbReference>
<evidence type="ECO:0000313" key="1">
    <source>
        <dbReference type="EMBL" id="RVT62467.1"/>
    </source>
</evidence>
<dbReference type="Pfam" id="PF08680">
    <property type="entry name" value="DUF1779"/>
    <property type="match status" value="1"/>
</dbReference>
<dbReference type="Proteomes" id="UP000288024">
    <property type="component" value="Unassembled WGS sequence"/>
</dbReference>
<dbReference type="Gene3D" id="3.30.360.40">
    <property type="entry name" value="YwmB-like"/>
    <property type="match status" value="1"/>
</dbReference>
<dbReference type="Gene3D" id="3.30.2030.10">
    <property type="entry name" value="YwmB-like"/>
    <property type="match status" value="1"/>
</dbReference>
<name>A0A437KAI3_9BACI</name>
<reference evidence="1 2" key="1">
    <citation type="submission" date="2019-01" db="EMBL/GenBank/DDBJ databases">
        <title>Bacillus sp. M5HDSG1-1, whole genome shotgun sequence.</title>
        <authorList>
            <person name="Tuo L."/>
        </authorList>
    </citation>
    <scope>NUCLEOTIDE SEQUENCE [LARGE SCALE GENOMIC DNA]</scope>
    <source>
        <strain evidence="1 2">M5HDSG1-1</strain>
    </source>
</reference>
<gene>
    <name evidence="1" type="ORF">EM808_11770</name>
</gene>
<organism evidence="1 2">
    <name type="scientific">Niallia taxi</name>
    <dbReference type="NCBI Taxonomy" id="2499688"/>
    <lineage>
        <taxon>Bacteria</taxon>
        <taxon>Bacillati</taxon>
        <taxon>Bacillota</taxon>
        <taxon>Bacilli</taxon>
        <taxon>Bacillales</taxon>
        <taxon>Bacillaceae</taxon>
        <taxon>Niallia</taxon>
    </lineage>
</organism>
<accession>A0A437KAI3</accession>
<protein>
    <recommendedName>
        <fullName evidence="3">TATA-box binding</fullName>
    </recommendedName>
</protein>
<dbReference type="RefSeq" id="WP_127738418.1">
    <property type="nucleotide sequence ID" value="NZ_RZTZ01000004.1"/>
</dbReference>
<dbReference type="InterPro" id="IPR014794">
    <property type="entry name" value="DUF1779"/>
</dbReference>
<comment type="caution">
    <text evidence="1">The sequence shown here is derived from an EMBL/GenBank/DDBJ whole genome shotgun (WGS) entry which is preliminary data.</text>
</comment>
<dbReference type="InterPro" id="IPR036209">
    <property type="entry name" value="YwmB-like_sf"/>
</dbReference>
<dbReference type="AlphaFoldDB" id="A0A437KAI3"/>